<dbReference type="Gene3D" id="1.10.10.10">
    <property type="entry name" value="Winged helix-like DNA-binding domain superfamily/Winged helix DNA-binding domain"/>
    <property type="match status" value="1"/>
</dbReference>
<evidence type="ECO:0000256" key="4">
    <source>
        <dbReference type="ARBA" id="ARBA00022741"/>
    </source>
</evidence>
<dbReference type="Gene3D" id="3.80.10.10">
    <property type="entry name" value="Ribonuclease Inhibitor"/>
    <property type="match status" value="1"/>
</dbReference>
<dbReference type="AlphaFoldDB" id="A0A0Q3H1M1"/>
<dbReference type="Gene3D" id="1.20.5.4130">
    <property type="match status" value="1"/>
</dbReference>
<keyword evidence="5" id="KW-0611">Plant defense</keyword>
<feature type="domain" description="Disease resistance N-terminal" evidence="9">
    <location>
        <begin position="12"/>
        <end position="95"/>
    </location>
</feature>
<dbReference type="InterPro" id="IPR036388">
    <property type="entry name" value="WH-like_DNA-bd_sf"/>
</dbReference>
<evidence type="ECO:0000256" key="1">
    <source>
        <dbReference type="ARBA" id="ARBA00008894"/>
    </source>
</evidence>
<evidence type="ECO:0000313" key="14">
    <source>
        <dbReference type="Proteomes" id="UP000008810"/>
    </source>
</evidence>
<evidence type="ECO:0000259" key="10">
    <source>
        <dbReference type="Pfam" id="PF23559"/>
    </source>
</evidence>
<evidence type="ECO:0000259" key="11">
    <source>
        <dbReference type="Pfam" id="PF23598"/>
    </source>
</evidence>
<dbReference type="OrthoDB" id="619113at2759"/>
<dbReference type="InParanoid" id="A0A0Q3H1M1"/>
<keyword evidence="14" id="KW-1185">Reference proteome</keyword>
<keyword evidence="4" id="KW-0547">Nucleotide-binding</keyword>
<dbReference type="PANTHER" id="PTHR23155:SF901">
    <property type="entry name" value="DISEASE RESISTANCE PROTEIN RPM1"/>
    <property type="match status" value="1"/>
</dbReference>
<dbReference type="InterPro" id="IPR055414">
    <property type="entry name" value="LRR_R13L4/SHOC2-like"/>
</dbReference>
<reference evidence="13" key="3">
    <citation type="submission" date="2018-08" db="UniProtKB">
        <authorList>
            <consortium name="EnsemblPlants"/>
        </authorList>
    </citation>
    <scope>IDENTIFICATION</scope>
    <source>
        <strain evidence="13">cv. Bd21</strain>
    </source>
</reference>
<dbReference type="Pfam" id="PF23598">
    <property type="entry name" value="LRR_14"/>
    <property type="match status" value="1"/>
</dbReference>
<dbReference type="PANTHER" id="PTHR23155">
    <property type="entry name" value="DISEASE RESISTANCE PROTEIN RP"/>
    <property type="match status" value="1"/>
</dbReference>
<evidence type="ECO:0000256" key="7">
    <source>
        <dbReference type="SAM" id="Coils"/>
    </source>
</evidence>
<dbReference type="Gramene" id="KQJ81947">
    <property type="protein sequence ID" value="KQJ81947"/>
    <property type="gene ID" value="BRADI_5g03989v3"/>
</dbReference>
<evidence type="ECO:0000256" key="5">
    <source>
        <dbReference type="ARBA" id="ARBA00022821"/>
    </source>
</evidence>
<keyword evidence="3" id="KW-0677">Repeat</keyword>
<dbReference type="InterPro" id="IPR042197">
    <property type="entry name" value="Apaf_helical"/>
</dbReference>
<dbReference type="InterPro" id="IPR044974">
    <property type="entry name" value="Disease_R_plants"/>
</dbReference>
<dbReference type="InterPro" id="IPR032675">
    <property type="entry name" value="LRR_dom_sf"/>
</dbReference>
<dbReference type="EMBL" id="CM000884">
    <property type="protein sequence ID" value="KQJ81947.1"/>
    <property type="molecule type" value="Genomic_DNA"/>
</dbReference>
<reference evidence="12" key="2">
    <citation type="submission" date="2017-06" db="EMBL/GenBank/DDBJ databases">
        <title>WGS assembly of Brachypodium distachyon.</title>
        <authorList>
            <consortium name="The International Brachypodium Initiative"/>
            <person name="Lucas S."/>
            <person name="Harmon-Smith M."/>
            <person name="Lail K."/>
            <person name="Tice H."/>
            <person name="Grimwood J."/>
            <person name="Bruce D."/>
            <person name="Barry K."/>
            <person name="Shu S."/>
            <person name="Lindquist E."/>
            <person name="Wang M."/>
            <person name="Pitluck S."/>
            <person name="Vogel J.P."/>
            <person name="Garvin D.F."/>
            <person name="Mockler T.C."/>
            <person name="Schmutz J."/>
            <person name="Rokhsar D."/>
            <person name="Bevan M.W."/>
        </authorList>
    </citation>
    <scope>NUCLEOTIDE SEQUENCE</scope>
    <source>
        <strain evidence="12">Bd21</strain>
    </source>
</reference>
<dbReference type="Pfam" id="PF18052">
    <property type="entry name" value="Rx_N"/>
    <property type="match status" value="1"/>
</dbReference>
<dbReference type="Gene3D" id="3.40.50.300">
    <property type="entry name" value="P-loop containing nucleotide triphosphate hydrolases"/>
    <property type="match status" value="1"/>
</dbReference>
<dbReference type="GO" id="GO:0098542">
    <property type="term" value="P:defense response to other organism"/>
    <property type="evidence" value="ECO:0000318"/>
    <property type="project" value="GO_Central"/>
</dbReference>
<dbReference type="InterPro" id="IPR041118">
    <property type="entry name" value="Rx_N"/>
</dbReference>
<reference evidence="12 13" key="1">
    <citation type="journal article" date="2010" name="Nature">
        <title>Genome sequencing and analysis of the model grass Brachypodium distachyon.</title>
        <authorList>
            <consortium name="International Brachypodium Initiative"/>
        </authorList>
    </citation>
    <scope>NUCLEOTIDE SEQUENCE [LARGE SCALE GENOMIC DNA]</scope>
    <source>
        <strain evidence="12 13">Bd21</strain>
    </source>
</reference>
<dbReference type="CDD" id="cd14798">
    <property type="entry name" value="RX-CC_like"/>
    <property type="match status" value="1"/>
</dbReference>
<evidence type="ECO:0000259" key="9">
    <source>
        <dbReference type="Pfam" id="PF18052"/>
    </source>
</evidence>
<feature type="domain" description="Disease resistance protein winged helix" evidence="10">
    <location>
        <begin position="433"/>
        <end position="503"/>
    </location>
</feature>
<evidence type="ECO:0000256" key="2">
    <source>
        <dbReference type="ARBA" id="ARBA00022614"/>
    </source>
</evidence>
<keyword evidence="6 7" id="KW-0175">Coiled coil</keyword>
<evidence type="ECO:0000313" key="12">
    <source>
        <dbReference type="EMBL" id="KQJ81947.1"/>
    </source>
</evidence>
<feature type="coiled-coil region" evidence="7">
    <location>
        <begin position="118"/>
        <end position="145"/>
    </location>
</feature>
<dbReference type="GO" id="GO:0042742">
    <property type="term" value="P:defense response to bacterium"/>
    <property type="evidence" value="ECO:0007669"/>
    <property type="project" value="UniProtKB-ARBA"/>
</dbReference>
<dbReference type="SUPFAM" id="SSF52540">
    <property type="entry name" value="P-loop containing nucleoside triphosphate hydrolases"/>
    <property type="match status" value="1"/>
</dbReference>
<evidence type="ECO:0000259" key="8">
    <source>
        <dbReference type="Pfam" id="PF00931"/>
    </source>
</evidence>
<dbReference type="GO" id="GO:0002758">
    <property type="term" value="P:innate immune response-activating signaling pathway"/>
    <property type="evidence" value="ECO:0007669"/>
    <property type="project" value="UniProtKB-ARBA"/>
</dbReference>
<comment type="similarity">
    <text evidence="1">Belongs to the disease resistance NB-LRR family.</text>
</comment>
<gene>
    <name evidence="12" type="ORF">BRADI_5g03989v3</name>
</gene>
<dbReference type="GO" id="GO:0043531">
    <property type="term" value="F:ADP binding"/>
    <property type="evidence" value="ECO:0007669"/>
    <property type="project" value="InterPro"/>
</dbReference>
<evidence type="ECO:0000256" key="3">
    <source>
        <dbReference type="ARBA" id="ARBA00022737"/>
    </source>
</evidence>
<keyword evidence="2" id="KW-0433">Leucine-rich repeat</keyword>
<sequence>MAELLVGASTGALGSLLRKLAAMLRDEYKLLKNVCGDIKFLKGELEAMHAFLLDMADVQEPDRQAKLRADAVRELSYDIEDKIDKFMLLVDHESSVGSDGFRELFSKTMKKIADLKTRHKITKDVKDIKSQIKEVTERHARYKIDESSRTINRKVDPQLCAVYKNGSELVGIDGPRDELAKWLCDKEGESAHRLKAVSIVGYGGLGKTTLAKQVYDNLGANFECRAFVSISRSPDMMKILNSILSQLCNQDYAHAGTQDPQHIIDQIRDFLKDKRYFIIIDDLWDIPTWRILECAFAKNSCGSSIMTTTRKVDVAKSCCSSQWNLVYEIKPRGDSDSRKLFFKRIFDQENCPPNLKEASGYILKKCGGLPLAINAISSLLVTRKRKEDWERVRCSIGFAQGRNSDIDAMNYILSLSYFDLPLYLRNCLLYLTMFPEDYEIRRQRLIHRWIVEGFIHGEDGEDLVELGEMYFHELINRSLIQPVDTNYDGKAWGCRVHNTVLDFLIYKSTEENFSTFLSNHSKPDSKIRRLSLMGNEDQGSVEQLDLSHARSIGAFGNAQGLPSLAKSNALRVLDLENCRGLTNHHVRDIGRLLQLRYLNIKRSCISELPKQIGDLMYLEILDISSSDLVELPESVTRLKRLARLFVPGCTKFPDCIGNMDKLQEFGNYIDIFKQSVKFVEELGKLISLMKLNVRLEYDDFDKATYKKKEMIVSSLCKLDRLKLHNLSIEFCLGEKDSGTLIAGHPFFFPALKSIRKIILCPGNYLGLPNGCFTCQPRKVDCLWRVSRATCC</sequence>
<dbReference type="Pfam" id="PF23559">
    <property type="entry name" value="WHD_DRP"/>
    <property type="match status" value="1"/>
</dbReference>
<feature type="domain" description="Disease resistance R13L4/SHOC-2-like LRR" evidence="11">
    <location>
        <begin position="548"/>
        <end position="734"/>
    </location>
</feature>
<dbReference type="GO" id="GO:0009626">
    <property type="term" value="P:plant-type hypersensitive response"/>
    <property type="evidence" value="ECO:0007669"/>
    <property type="project" value="UniProtKB-ARBA"/>
</dbReference>
<evidence type="ECO:0000256" key="6">
    <source>
        <dbReference type="ARBA" id="ARBA00023054"/>
    </source>
</evidence>
<dbReference type="Gene3D" id="1.10.8.430">
    <property type="entry name" value="Helical domain of apoptotic protease-activating factors"/>
    <property type="match status" value="1"/>
</dbReference>
<feature type="domain" description="NB-ARC" evidence="8">
    <location>
        <begin position="177"/>
        <end position="343"/>
    </location>
</feature>
<proteinExistence type="inferred from homology"/>
<dbReference type="EnsemblPlants" id="KQJ81947">
    <property type="protein sequence ID" value="KQJ81947"/>
    <property type="gene ID" value="BRADI_5g03989v3"/>
</dbReference>
<dbReference type="PRINTS" id="PR00364">
    <property type="entry name" value="DISEASERSIST"/>
</dbReference>
<organism evidence="12">
    <name type="scientific">Brachypodium distachyon</name>
    <name type="common">Purple false brome</name>
    <name type="synonym">Trachynia distachya</name>
    <dbReference type="NCBI Taxonomy" id="15368"/>
    <lineage>
        <taxon>Eukaryota</taxon>
        <taxon>Viridiplantae</taxon>
        <taxon>Streptophyta</taxon>
        <taxon>Embryophyta</taxon>
        <taxon>Tracheophyta</taxon>
        <taxon>Spermatophyta</taxon>
        <taxon>Magnoliopsida</taxon>
        <taxon>Liliopsida</taxon>
        <taxon>Poales</taxon>
        <taxon>Poaceae</taxon>
        <taxon>BOP clade</taxon>
        <taxon>Pooideae</taxon>
        <taxon>Stipodae</taxon>
        <taxon>Brachypodieae</taxon>
        <taxon>Brachypodium</taxon>
    </lineage>
</organism>
<protein>
    <submittedName>
        <fullName evidence="12 13">Uncharacterized protein</fullName>
    </submittedName>
</protein>
<dbReference type="InterPro" id="IPR058922">
    <property type="entry name" value="WHD_DRP"/>
</dbReference>
<dbReference type="Pfam" id="PF00931">
    <property type="entry name" value="NB-ARC"/>
    <property type="match status" value="1"/>
</dbReference>
<name>A0A0Q3H1M1_BRADI</name>
<dbReference type="FunFam" id="1.10.10.10:FF:000322">
    <property type="entry name" value="Probable disease resistance protein At1g63360"/>
    <property type="match status" value="1"/>
</dbReference>
<dbReference type="SUPFAM" id="SSF52047">
    <property type="entry name" value="RNI-like"/>
    <property type="match status" value="1"/>
</dbReference>
<evidence type="ECO:0000313" key="13">
    <source>
        <dbReference type="EnsemblPlants" id="KQJ81947"/>
    </source>
</evidence>
<dbReference type="InterPro" id="IPR038005">
    <property type="entry name" value="RX-like_CC"/>
</dbReference>
<accession>A0A0Q3H1M1</accession>
<dbReference type="InterPro" id="IPR027417">
    <property type="entry name" value="P-loop_NTPase"/>
</dbReference>
<dbReference type="Proteomes" id="UP000008810">
    <property type="component" value="Chromosome 5"/>
</dbReference>
<dbReference type="InterPro" id="IPR002182">
    <property type="entry name" value="NB-ARC"/>
</dbReference>